<feature type="region of interest" description="Disordered" evidence="7">
    <location>
        <begin position="351"/>
        <end position="378"/>
    </location>
</feature>
<keyword evidence="10" id="KW-1185">Reference proteome</keyword>
<evidence type="ECO:0000256" key="7">
    <source>
        <dbReference type="SAM" id="MobiDB-lite"/>
    </source>
</evidence>
<feature type="transmembrane region" description="Helical" evidence="6">
    <location>
        <begin position="630"/>
        <end position="653"/>
    </location>
</feature>
<evidence type="ECO:0000313" key="9">
    <source>
        <dbReference type="EMBL" id="KAG2495361.1"/>
    </source>
</evidence>
<keyword evidence="4 6" id="KW-1133">Transmembrane helix</keyword>
<evidence type="ECO:0000256" key="5">
    <source>
        <dbReference type="ARBA" id="ARBA00023136"/>
    </source>
</evidence>
<evidence type="ECO:0000259" key="8">
    <source>
        <dbReference type="Pfam" id="PF01694"/>
    </source>
</evidence>
<evidence type="ECO:0000256" key="2">
    <source>
        <dbReference type="ARBA" id="ARBA00009045"/>
    </source>
</evidence>
<comment type="subcellular location">
    <subcellularLocation>
        <location evidence="1 6">Membrane</location>
        <topology evidence="1 6">Multi-pass membrane protein</topology>
    </subcellularLocation>
</comment>
<dbReference type="PANTHER" id="PTHR22936:SF99">
    <property type="entry name" value="RHOMBOID-LIKE PROTEASE"/>
    <property type="match status" value="1"/>
</dbReference>
<feature type="region of interest" description="Disordered" evidence="7">
    <location>
        <begin position="1"/>
        <end position="108"/>
    </location>
</feature>
<keyword evidence="6" id="KW-0645">Protease</keyword>
<dbReference type="OrthoDB" id="418595at2759"/>
<feature type="transmembrane region" description="Helical" evidence="6">
    <location>
        <begin position="589"/>
        <end position="610"/>
    </location>
</feature>
<dbReference type="EC" id="3.4.21.105" evidence="6"/>
<dbReference type="GO" id="GO:0016020">
    <property type="term" value="C:membrane"/>
    <property type="evidence" value="ECO:0007669"/>
    <property type="project" value="UniProtKB-SubCell"/>
</dbReference>
<evidence type="ECO:0000256" key="4">
    <source>
        <dbReference type="ARBA" id="ARBA00022989"/>
    </source>
</evidence>
<feature type="transmembrane region" description="Helical" evidence="6">
    <location>
        <begin position="760"/>
        <end position="783"/>
    </location>
</feature>
<keyword evidence="6" id="KW-0378">Hydrolase</keyword>
<keyword evidence="6" id="KW-0720">Serine protease</keyword>
<dbReference type="AlphaFoldDB" id="A0A835Y3M9"/>
<comment type="similarity">
    <text evidence="2 6">Belongs to the peptidase S54 family.</text>
</comment>
<feature type="transmembrane region" description="Helical" evidence="6">
    <location>
        <begin position="697"/>
        <end position="716"/>
    </location>
</feature>
<comment type="caution">
    <text evidence="6">Lacks conserved residue(s) required for the propagation of feature annotation.</text>
</comment>
<proteinExistence type="inferred from homology"/>
<evidence type="ECO:0000313" key="10">
    <source>
        <dbReference type="Proteomes" id="UP000612055"/>
    </source>
</evidence>
<feature type="region of interest" description="Disordered" evidence="7">
    <location>
        <begin position="461"/>
        <end position="497"/>
    </location>
</feature>
<keyword evidence="3 6" id="KW-0812">Transmembrane</keyword>
<accession>A0A835Y3M9</accession>
<name>A0A835Y3M9_9CHLO</name>
<feature type="transmembrane region" description="Helical" evidence="6">
    <location>
        <begin position="665"/>
        <end position="685"/>
    </location>
</feature>
<evidence type="ECO:0000256" key="3">
    <source>
        <dbReference type="ARBA" id="ARBA00022692"/>
    </source>
</evidence>
<dbReference type="GO" id="GO:0006508">
    <property type="term" value="P:proteolysis"/>
    <property type="evidence" value="ECO:0007669"/>
    <property type="project" value="UniProtKB-KW"/>
</dbReference>
<comment type="catalytic activity">
    <reaction evidence="6">
        <text>Cleaves type-1 transmembrane domains using a catalytic dyad composed of serine and histidine that are contributed by different transmembrane domains.</text>
        <dbReference type="EC" id="3.4.21.105"/>
    </reaction>
</comment>
<protein>
    <recommendedName>
        <fullName evidence="6">RHOMBOID-like protein</fullName>
        <ecNumber evidence="6">3.4.21.105</ecNumber>
    </recommendedName>
</protein>
<dbReference type="SUPFAM" id="SSF144091">
    <property type="entry name" value="Rhomboid-like"/>
    <property type="match status" value="1"/>
</dbReference>
<sequence length="793" mass="79816">MQRPDPRAPTPPHHHHHYAASAGGALLGPGAPHAPHSVAWAQTAGPGGAPQQEEPQPMHHARSSPALGPNSAPSVAAGPSGRLGRATADDVLPGLGGAWGQPRAGASGSAAAGFYPPVPGPLPLEGAPSRRVSCNADELVVAAAGGSRSSSGDLSAKRPHSADRVSPAAASAFHGAAAACTAAAIAAAAATAGAAAAAELPAAHSQSPVPYPAVPTLPGALSGASAASAPALAAGGSRLQISVSRIGSPPRGPLSAPGMSAAAGAVGAGGEAVGVPVLLLPPSASGEGPLPSITVVGRPAAEAAAMAAGTAAVPLEEIDVEGRSDGGAGGAAGLDEADIVATIVAAGGAAGARRRRGTSGGGGTDTEGEEDAGPAALPTEVRRRLRSHLGRMRTKRLRTWKDLSHSVASPRPSYWQVGTLALLALLLGAFLFMAGQYDYYALVVQQQRTADIAGGGTTGGVVGLPPAPPPSPPLAGAPGGVQTVVEPGQPSFGATPAGTGAITALNATAAPAPLDSPASPPPPSNVCTSVPWGPASLGSWLQFWRTAPGRSFSFDYLRAWGGRYAPDLAAGQWWRWVSSLALHQSSLHLLSNLALMLVLATYLEALYGFWRVLPVWLLAGVAGNMVSALFESACLLVVGASGAIFGLLGMYGADALRNWESIPLLWLRLVGMGAITAFMVALQLADKAHSGGVSHASHAGGFVAGLLVSLVVLPDFKARRAAKVTKMLESLGLQQHLPEPASPGGRHLYSFWQRHAWIKYGVYGIAAVVLGLELLAAPLYVYLKRWQGLTCDD</sequence>
<dbReference type="InterPro" id="IPR035952">
    <property type="entry name" value="Rhomboid-like_sf"/>
</dbReference>
<dbReference type="InterPro" id="IPR002610">
    <property type="entry name" value="Peptidase_S54_rhomboid-like"/>
</dbReference>
<feature type="transmembrane region" description="Helical" evidence="6">
    <location>
        <begin position="414"/>
        <end position="434"/>
    </location>
</feature>
<dbReference type="Gene3D" id="1.20.1540.10">
    <property type="entry name" value="Rhomboid-like"/>
    <property type="match status" value="1"/>
</dbReference>
<dbReference type="PANTHER" id="PTHR22936">
    <property type="entry name" value="RHOMBOID-RELATED"/>
    <property type="match status" value="1"/>
</dbReference>
<organism evidence="9 10">
    <name type="scientific">Edaphochlamys debaryana</name>
    <dbReference type="NCBI Taxonomy" id="47281"/>
    <lineage>
        <taxon>Eukaryota</taxon>
        <taxon>Viridiplantae</taxon>
        <taxon>Chlorophyta</taxon>
        <taxon>core chlorophytes</taxon>
        <taxon>Chlorophyceae</taxon>
        <taxon>CS clade</taxon>
        <taxon>Chlamydomonadales</taxon>
        <taxon>Chlamydomonadales incertae sedis</taxon>
        <taxon>Edaphochlamys</taxon>
    </lineage>
</organism>
<evidence type="ECO:0000256" key="6">
    <source>
        <dbReference type="RuleBase" id="RU362115"/>
    </source>
</evidence>
<dbReference type="Proteomes" id="UP000612055">
    <property type="component" value="Unassembled WGS sequence"/>
</dbReference>
<reference evidence="9" key="1">
    <citation type="journal article" date="2020" name="bioRxiv">
        <title>Comparative genomics of Chlamydomonas.</title>
        <authorList>
            <person name="Craig R.J."/>
            <person name="Hasan A.R."/>
            <person name="Ness R.W."/>
            <person name="Keightley P.D."/>
        </authorList>
    </citation>
    <scope>NUCLEOTIDE SEQUENCE</scope>
    <source>
        <strain evidence="9">CCAP 11/70</strain>
    </source>
</reference>
<gene>
    <name evidence="9" type="ORF">HYH03_006629</name>
</gene>
<feature type="domain" description="Peptidase S54 rhomboid" evidence="8">
    <location>
        <begin position="571"/>
        <end position="713"/>
    </location>
</feature>
<keyword evidence="5 6" id="KW-0472">Membrane</keyword>
<dbReference type="InterPro" id="IPR022764">
    <property type="entry name" value="Peptidase_S54_rhomboid_dom"/>
</dbReference>
<dbReference type="EMBL" id="JAEHOE010000025">
    <property type="protein sequence ID" value="KAG2495361.1"/>
    <property type="molecule type" value="Genomic_DNA"/>
</dbReference>
<comment type="function">
    <text evidence="6">Serine protease involved in intramembrane proteolysis.</text>
</comment>
<feature type="compositionally biased region" description="Pro residues" evidence="7">
    <location>
        <begin position="465"/>
        <end position="475"/>
    </location>
</feature>
<dbReference type="Pfam" id="PF01694">
    <property type="entry name" value="Rhomboid"/>
    <property type="match status" value="1"/>
</dbReference>
<comment type="caution">
    <text evidence="9">The sequence shown here is derived from an EMBL/GenBank/DDBJ whole genome shotgun (WGS) entry which is preliminary data.</text>
</comment>
<feature type="compositionally biased region" description="Low complexity" evidence="7">
    <location>
        <begin position="19"/>
        <end position="36"/>
    </location>
</feature>
<dbReference type="GO" id="GO:0004252">
    <property type="term" value="F:serine-type endopeptidase activity"/>
    <property type="evidence" value="ECO:0007669"/>
    <property type="project" value="InterPro"/>
</dbReference>
<evidence type="ECO:0000256" key="1">
    <source>
        <dbReference type="ARBA" id="ARBA00004141"/>
    </source>
</evidence>